<sequence>MNGKLTESMGTAYTGGGLTHKYEHLIQQAATTVFIKSPPTFALSNILNELAVFYVKRGYDVDRFRSPLHIEKTDGIYVKGPELFYVSASYPIPLEPTDLGGKHRVVSFYDVYDETKLRENNPQIAGHLEEAATYLEKALASLSEAKAIHDEWETVNIRRMDWPAHEAKIQSLANDLFGSLDLHKNAAVSHRIIGSLSSKGAHDFIPSITKSIKRRLLIKALPGTGKSTMMKALGEEAEKRGIDVLYGWCGLDTGSIDLVQFPELSVCIFDATEPHVYDAEREGDEILDLVEMCVPSEKAEQEIDGIRTRYKETIANAAGYMQSYARLSSQIDAGMDSALDLKAFHEKAELLTKLIAP</sequence>
<dbReference type="RefSeq" id="WP_191690052.1">
    <property type="nucleotide sequence ID" value="NZ_JACSQY010000007.1"/>
</dbReference>
<dbReference type="EMBL" id="JACSQY010000007">
    <property type="protein sequence ID" value="MBD7908671.1"/>
    <property type="molecule type" value="Genomic_DNA"/>
</dbReference>
<proteinExistence type="predicted"/>
<name>A0ABR8PKI9_9BACL</name>
<dbReference type="Proteomes" id="UP000659496">
    <property type="component" value="Unassembled WGS sequence"/>
</dbReference>
<reference evidence="1 2" key="1">
    <citation type="submission" date="2020-08" db="EMBL/GenBank/DDBJ databases">
        <title>A Genomic Blueprint of the Chicken Gut Microbiome.</title>
        <authorList>
            <person name="Gilroy R."/>
            <person name="Ravi A."/>
            <person name="Getino M."/>
            <person name="Pursley I."/>
            <person name="Horton D.L."/>
            <person name="Alikhan N.-F."/>
            <person name="Baker D."/>
            <person name="Gharbi K."/>
            <person name="Hall N."/>
            <person name="Watson M."/>
            <person name="Adriaenssens E.M."/>
            <person name="Foster-Nyarko E."/>
            <person name="Jarju S."/>
            <person name="Secka A."/>
            <person name="Antonio M."/>
            <person name="Oren A."/>
            <person name="Chaudhuri R."/>
            <person name="La Ragione R.M."/>
            <person name="Hildebrand F."/>
            <person name="Pallen M.J."/>
        </authorList>
    </citation>
    <scope>NUCLEOTIDE SEQUENCE [LARGE SCALE GENOMIC DNA]</scope>
    <source>
        <strain evidence="1 2">Sa3CUA8</strain>
    </source>
</reference>
<protein>
    <recommendedName>
        <fullName evidence="3">Nucleotide kinase</fullName>
    </recommendedName>
</protein>
<keyword evidence="2" id="KW-1185">Reference proteome</keyword>
<comment type="caution">
    <text evidence="1">The sequence shown here is derived from an EMBL/GenBank/DDBJ whole genome shotgun (WGS) entry which is preliminary data.</text>
</comment>
<evidence type="ECO:0008006" key="3">
    <source>
        <dbReference type="Google" id="ProtNLM"/>
    </source>
</evidence>
<accession>A0ABR8PKI9</accession>
<organism evidence="1 2">
    <name type="scientific">Sporosarcina gallistercoris</name>
    <dbReference type="NCBI Taxonomy" id="2762245"/>
    <lineage>
        <taxon>Bacteria</taxon>
        <taxon>Bacillati</taxon>
        <taxon>Bacillota</taxon>
        <taxon>Bacilli</taxon>
        <taxon>Bacillales</taxon>
        <taxon>Caryophanaceae</taxon>
        <taxon>Sporosarcina</taxon>
    </lineage>
</organism>
<dbReference type="SUPFAM" id="SSF52540">
    <property type="entry name" value="P-loop containing nucleoside triphosphate hydrolases"/>
    <property type="match status" value="1"/>
</dbReference>
<evidence type="ECO:0000313" key="1">
    <source>
        <dbReference type="EMBL" id="MBD7908671.1"/>
    </source>
</evidence>
<gene>
    <name evidence="1" type="ORF">H9659_10050</name>
</gene>
<evidence type="ECO:0000313" key="2">
    <source>
        <dbReference type="Proteomes" id="UP000659496"/>
    </source>
</evidence>
<dbReference type="InterPro" id="IPR027417">
    <property type="entry name" value="P-loop_NTPase"/>
</dbReference>